<gene>
    <name evidence="2" type="ORF">GCM10023082_06220</name>
</gene>
<reference evidence="3" key="1">
    <citation type="journal article" date="2019" name="Int. J. Syst. Evol. Microbiol.">
        <title>The Global Catalogue of Microorganisms (GCM) 10K type strain sequencing project: providing services to taxonomists for standard genome sequencing and annotation.</title>
        <authorList>
            <consortium name="The Broad Institute Genomics Platform"/>
            <consortium name="The Broad Institute Genome Sequencing Center for Infectious Disease"/>
            <person name="Wu L."/>
            <person name="Ma J."/>
        </authorList>
    </citation>
    <scope>NUCLEOTIDE SEQUENCE [LARGE SCALE GENOMIC DNA]</scope>
    <source>
        <strain evidence="3">JCM 30846</strain>
    </source>
</reference>
<keyword evidence="3" id="KW-1185">Reference proteome</keyword>
<dbReference type="InterPro" id="IPR046732">
    <property type="entry name" value="DUF6624"/>
</dbReference>
<evidence type="ECO:0000313" key="3">
    <source>
        <dbReference type="Proteomes" id="UP001499884"/>
    </source>
</evidence>
<dbReference type="EMBL" id="BAABEP010000002">
    <property type="protein sequence ID" value="GAA3711142.1"/>
    <property type="molecule type" value="Genomic_DNA"/>
</dbReference>
<dbReference type="Proteomes" id="UP001499884">
    <property type="component" value="Unassembled WGS sequence"/>
</dbReference>
<dbReference type="Pfam" id="PF20329">
    <property type="entry name" value="DUF6624"/>
    <property type="match status" value="1"/>
</dbReference>
<dbReference type="RefSeq" id="WP_345640710.1">
    <property type="nucleotide sequence ID" value="NZ_BAABEP010000002.1"/>
</dbReference>
<feature type="compositionally biased region" description="Basic and acidic residues" evidence="1">
    <location>
        <begin position="171"/>
        <end position="181"/>
    </location>
</feature>
<protein>
    <submittedName>
        <fullName evidence="2">Uncharacterized protein</fullName>
    </submittedName>
</protein>
<proteinExistence type="predicted"/>
<feature type="region of interest" description="Disordered" evidence="1">
    <location>
        <begin position="150"/>
        <end position="203"/>
    </location>
</feature>
<accession>A0ABP7DZT7</accession>
<organism evidence="2 3">
    <name type="scientific">Streptomyces tremellae</name>
    <dbReference type="NCBI Taxonomy" id="1124239"/>
    <lineage>
        <taxon>Bacteria</taxon>
        <taxon>Bacillati</taxon>
        <taxon>Actinomycetota</taxon>
        <taxon>Actinomycetes</taxon>
        <taxon>Kitasatosporales</taxon>
        <taxon>Streptomycetaceae</taxon>
        <taxon>Streptomyces</taxon>
    </lineage>
</organism>
<evidence type="ECO:0000256" key="1">
    <source>
        <dbReference type="SAM" id="MobiDB-lite"/>
    </source>
</evidence>
<name>A0ABP7DZT7_9ACTN</name>
<comment type="caution">
    <text evidence="2">The sequence shown here is derived from an EMBL/GenBank/DDBJ whole genome shotgun (WGS) entry which is preliminary data.</text>
</comment>
<sequence>MTGPRQPVPGYPALAEDLLGRQQRAREHWRTPGAERLAMTPDALAALDQAQQECTAGLKRIVERLGQWPGRSTVGPEACQAAVNIAVHSDHNPALQRTLLSLLRKAVDVGDATSAQLAHLHDRCLVNAGQAQVYGTQHWFRLDGRLEPHPISGPAQLDTRRASAGLPPYDDQSRGLRERHGPHASISVSAAAEPAPLPERHAA</sequence>
<evidence type="ECO:0000313" key="2">
    <source>
        <dbReference type="EMBL" id="GAA3711142.1"/>
    </source>
</evidence>